<reference evidence="1 2" key="1">
    <citation type="submission" date="2018-10" db="EMBL/GenBank/DDBJ databases">
        <title>Paraburkholderia sp. 7MK8-2, isolated from soil.</title>
        <authorList>
            <person name="Gao Z.-H."/>
            <person name="Qiu L.-H."/>
        </authorList>
    </citation>
    <scope>NUCLEOTIDE SEQUENCE [LARGE SCALE GENOMIC DNA]</scope>
    <source>
        <strain evidence="1 2">7MK8-2</strain>
    </source>
</reference>
<dbReference type="Proteomes" id="UP000280434">
    <property type="component" value="Unassembled WGS sequence"/>
</dbReference>
<dbReference type="EMBL" id="RBZV01000010">
    <property type="protein sequence ID" value="RKP45160.1"/>
    <property type="molecule type" value="Genomic_DNA"/>
</dbReference>
<dbReference type="RefSeq" id="WP_121280421.1">
    <property type="nucleotide sequence ID" value="NZ_RBZV01000010.1"/>
</dbReference>
<accession>A0A494X490</accession>
<proteinExistence type="predicted"/>
<gene>
    <name evidence="1" type="ORF">D7S89_20195</name>
</gene>
<comment type="caution">
    <text evidence="1">The sequence shown here is derived from an EMBL/GenBank/DDBJ whole genome shotgun (WGS) entry which is preliminary data.</text>
</comment>
<protein>
    <submittedName>
        <fullName evidence="1">Uncharacterized protein</fullName>
    </submittedName>
</protein>
<dbReference type="AlphaFoldDB" id="A0A494X490"/>
<evidence type="ECO:0000313" key="2">
    <source>
        <dbReference type="Proteomes" id="UP000280434"/>
    </source>
</evidence>
<organism evidence="1 2">
    <name type="scientific">Trinickia fusca</name>
    <dbReference type="NCBI Taxonomy" id="2419777"/>
    <lineage>
        <taxon>Bacteria</taxon>
        <taxon>Pseudomonadati</taxon>
        <taxon>Pseudomonadota</taxon>
        <taxon>Betaproteobacteria</taxon>
        <taxon>Burkholderiales</taxon>
        <taxon>Burkholderiaceae</taxon>
        <taxon>Trinickia</taxon>
    </lineage>
</organism>
<name>A0A494X490_9BURK</name>
<sequence>MSTQQAHTLSSWTSLETFEVEVSSPSNRLYRNGRQQVEVTVKLRARNGQGQIVPLSEAEMRSVRLTDYNSGEELPPVPASGAVTQGWGTTDTRNEYEFFPGAREAEGEGPAPSSEYSFAVRYVQTIDEAPKRIGALVRNDDGTVFTSDKVKQFIEALPERLPSLEQTRAVDYEWKVKRIVGDDDDWDLETVDYYYCGLSINGNRVKLREFNVRPASTFQWESANPASELFSFTGFGTPGSTVANYSVPALFNSRKHSPIREPSDGEGIVILIRSNRISQSSAGSVHKGACDVDARDEFGTDYPLRLSFKSSSNRNELVITRR</sequence>
<evidence type="ECO:0000313" key="1">
    <source>
        <dbReference type="EMBL" id="RKP45160.1"/>
    </source>
</evidence>
<dbReference type="OrthoDB" id="9127512at2"/>
<keyword evidence="2" id="KW-1185">Reference proteome</keyword>